<keyword evidence="2" id="KW-1185">Reference proteome</keyword>
<evidence type="ECO:0000313" key="1">
    <source>
        <dbReference type="EMBL" id="SNB81087.1"/>
    </source>
</evidence>
<organism evidence="1 2">
    <name type="scientific">Rhodoblastus acidophilus</name>
    <name type="common">Rhodopseudomonas acidophila</name>
    <dbReference type="NCBI Taxonomy" id="1074"/>
    <lineage>
        <taxon>Bacteria</taxon>
        <taxon>Pseudomonadati</taxon>
        <taxon>Pseudomonadota</taxon>
        <taxon>Alphaproteobacteria</taxon>
        <taxon>Hyphomicrobiales</taxon>
        <taxon>Rhodoblastaceae</taxon>
        <taxon>Rhodoblastus</taxon>
    </lineage>
</organism>
<gene>
    <name evidence="1" type="ORF">SAMN06265338_11461</name>
</gene>
<dbReference type="EMBL" id="FYDG01000014">
    <property type="protein sequence ID" value="SNB81087.1"/>
    <property type="molecule type" value="Genomic_DNA"/>
</dbReference>
<name>A0A212S7E5_RHOAC</name>
<dbReference type="AlphaFoldDB" id="A0A212S7E5"/>
<evidence type="ECO:0000313" key="2">
    <source>
        <dbReference type="Proteomes" id="UP000198418"/>
    </source>
</evidence>
<accession>A0A212S7E5</accession>
<sequence length="74" mass="7746">MPRLAALAGSRMGRARCRVASVTAEIAYQTPAAYAANLPATCDQLRNPDQFRRSHVAPTAPQGVKPAEALIAAG</sequence>
<dbReference type="Proteomes" id="UP000198418">
    <property type="component" value="Unassembled WGS sequence"/>
</dbReference>
<reference evidence="2" key="1">
    <citation type="submission" date="2017-06" db="EMBL/GenBank/DDBJ databases">
        <authorList>
            <person name="Varghese N."/>
            <person name="Submissions S."/>
        </authorList>
    </citation>
    <scope>NUCLEOTIDE SEQUENCE [LARGE SCALE GENOMIC DNA]</scope>
    <source>
        <strain evidence="2">DSM 137</strain>
    </source>
</reference>
<protein>
    <submittedName>
        <fullName evidence="1">Uncharacterized protein</fullName>
    </submittedName>
</protein>
<proteinExistence type="predicted"/>